<evidence type="ECO:0000313" key="3">
    <source>
        <dbReference type="Proteomes" id="UP000184442"/>
    </source>
</evidence>
<dbReference type="AlphaFoldDB" id="A0A1M6J6C9"/>
<reference evidence="2 3" key="1">
    <citation type="submission" date="2016-11" db="EMBL/GenBank/DDBJ databases">
        <authorList>
            <person name="Jaros S."/>
            <person name="Januszkiewicz K."/>
            <person name="Wedrychowicz H."/>
        </authorList>
    </citation>
    <scope>NUCLEOTIDE SEQUENCE [LARGE SCALE GENOMIC DNA]</scope>
    <source>
        <strain evidence="2 3">DSM 19022</strain>
    </source>
</reference>
<dbReference type="NCBIfam" id="NF033529">
    <property type="entry name" value="transpos_ISLre2"/>
    <property type="match status" value="1"/>
</dbReference>
<proteinExistence type="inferred from homology"/>
<comment type="similarity">
    <text evidence="1">Belongs to the UPF0236 family.</text>
</comment>
<sequence length="478" mass="55457">MYNSLQHFNEFGTRKIEEAIKNFINEKKDLADLVLDLQESLFELGRNILTEVLEDMDEYLRNCGIRKKEWEIVRKDQTSLLTSFGTIKYKRTYFKHKREGSRKYLVDEIVGINPHDRVSADVVINAIDEAIDSSYSKAGEKVAYMDEISKQSVMNKIHQIEVTDAPIYVQEKKDIKILYIEADEDHVALQKRGEIEKDLKKNKIAMPKIVYVHKGIDREKSTKDRKVLKNVRYFGGEINTEELWLKVAEYIDAKYNEENIEKIYISGDGASWIRQGTQWITKSKFVLDRYRMNKYIKAATAHLDDEGTMYYAIKDAIEWPDRDMVKDVFKEIIEKTESDTKKEVVKNARKYILKNWDGIEIQSERGEETIGCSAEGHVSHVLSDRLSSRPKGWSKIGVAQMSQLRIYKENGGKIYDLVMAQKIKEEKEKKIQIQETLIKSLRNVTTKYENAVNANITVIDAGHKTGLYNSIKTIIGIR</sequence>
<protein>
    <submittedName>
        <fullName evidence="2">Uncharacterized protein family (UPF0236)</fullName>
    </submittedName>
</protein>
<organism evidence="2 3">
    <name type="scientific">Lutispora thermophila DSM 19022</name>
    <dbReference type="NCBI Taxonomy" id="1122184"/>
    <lineage>
        <taxon>Bacteria</taxon>
        <taxon>Bacillati</taxon>
        <taxon>Bacillota</taxon>
        <taxon>Clostridia</taxon>
        <taxon>Lutisporales</taxon>
        <taxon>Lutisporaceae</taxon>
        <taxon>Lutispora</taxon>
    </lineage>
</organism>
<dbReference type="OrthoDB" id="2162583at2"/>
<evidence type="ECO:0000313" key="2">
    <source>
        <dbReference type="EMBL" id="SHJ42274.1"/>
    </source>
</evidence>
<name>A0A1M6J6C9_9FIRM</name>
<keyword evidence="3" id="KW-1185">Reference proteome</keyword>
<dbReference type="InterPro" id="IPR009620">
    <property type="entry name" value="UPF0236"/>
</dbReference>
<dbReference type="Proteomes" id="UP000184442">
    <property type="component" value="Unassembled WGS sequence"/>
</dbReference>
<dbReference type="STRING" id="1122184.SAMN02745176_03522"/>
<accession>A0A1M6J6C9</accession>
<dbReference type="RefSeq" id="WP_073028149.1">
    <property type="nucleotide sequence ID" value="NZ_FQZS01000051.1"/>
</dbReference>
<gene>
    <name evidence="2" type="ORF">SAMN02745176_03522</name>
</gene>
<dbReference type="EMBL" id="FQZS01000051">
    <property type="protein sequence ID" value="SHJ42274.1"/>
    <property type="molecule type" value="Genomic_DNA"/>
</dbReference>
<dbReference type="Pfam" id="PF06782">
    <property type="entry name" value="UPF0236"/>
    <property type="match status" value="1"/>
</dbReference>
<evidence type="ECO:0000256" key="1">
    <source>
        <dbReference type="ARBA" id="ARBA00006539"/>
    </source>
</evidence>